<dbReference type="PIRSF" id="PIRSF002746">
    <property type="entry name" value="Gluconate_transporter"/>
    <property type="match status" value="1"/>
</dbReference>
<feature type="transmembrane region" description="Helical" evidence="1">
    <location>
        <begin position="174"/>
        <end position="194"/>
    </location>
</feature>
<keyword evidence="1" id="KW-1133">Transmembrane helix</keyword>
<keyword evidence="1" id="KW-0472">Membrane</keyword>
<feature type="transmembrane region" description="Helical" evidence="1">
    <location>
        <begin position="301"/>
        <end position="319"/>
    </location>
</feature>
<feature type="transmembrane region" description="Helical" evidence="1">
    <location>
        <begin position="224"/>
        <end position="244"/>
    </location>
</feature>
<dbReference type="RefSeq" id="WP_349243420.1">
    <property type="nucleotide sequence ID" value="NZ_JASCXX010000003.1"/>
</dbReference>
<feature type="transmembrane region" description="Helical" evidence="1">
    <location>
        <begin position="256"/>
        <end position="280"/>
    </location>
</feature>
<feature type="transmembrane region" description="Helical" evidence="1">
    <location>
        <begin position="135"/>
        <end position="154"/>
    </location>
</feature>
<feature type="transmembrane region" description="Helical" evidence="1">
    <location>
        <begin position="59"/>
        <end position="76"/>
    </location>
</feature>
<feature type="transmembrane region" description="Helical" evidence="1">
    <location>
        <begin position="419"/>
        <end position="444"/>
    </location>
</feature>
<gene>
    <name evidence="2" type="ORF">QJ522_03035</name>
</gene>
<accession>A0AAW6TX37</accession>
<dbReference type="InterPro" id="IPR003474">
    <property type="entry name" value="Glcn_transporter"/>
</dbReference>
<sequence length="445" mass="46447">MLIVVLLLLSILFIVISTTRFHLHAFLALIVAALFFGICSPMPLREVVSSIERGFGETIGRIGIVIVAGAIIGAFLDKSGGAYALAERILKVIGRKNVTPAMALIGYIVSIPVFADSGFVILAPLNKTLTKRAGLSLATTAIALALGLMVAHTLVPPTPGPIAAAGILEADLGWVLLIGIPVSILTLFFCWFWAVKVAGRVQIDPNPELTEEEFTARRKTAPSAFHAFLPILVPIVLIVLKSIADYPTHPLGQNGLYRGVSFVGTPLIALLIGIGIAMTLPKPLDRNMLSSSGWVGEGMQAAAMIILITGAGGAFGRVLQNSGIADTIGESMSSMSMGLWLPFMAAAAIRAAQGSSTVAIITTASIVAPMLASMGLDSPLGRALAVLAIGAGSMVASHANDSFFWVVTQMSGMDVKTGYKLMTAGTTCMGVLACTIIWIIGLIVL</sequence>
<dbReference type="GO" id="GO:0005886">
    <property type="term" value="C:plasma membrane"/>
    <property type="evidence" value="ECO:0007669"/>
    <property type="project" value="TreeGrafter"/>
</dbReference>
<feature type="transmembrane region" description="Helical" evidence="1">
    <location>
        <begin position="339"/>
        <end position="368"/>
    </location>
</feature>
<keyword evidence="1" id="KW-0812">Transmembrane</keyword>
<dbReference type="EMBL" id="JASCXX010000003">
    <property type="protein sequence ID" value="MDI6448008.1"/>
    <property type="molecule type" value="Genomic_DNA"/>
</dbReference>
<reference evidence="2" key="1">
    <citation type="submission" date="2023-05" db="EMBL/GenBank/DDBJ databases">
        <title>Anaerotaeda fermentans gen. nov., sp. nov., a novel anaerobic planctomycete of the new family within the order Sedimentisphaerales isolated from Taman Peninsula, Russia.</title>
        <authorList>
            <person name="Khomyakova M.A."/>
            <person name="Merkel A.Y."/>
            <person name="Slobodkin A.I."/>
        </authorList>
    </citation>
    <scope>NUCLEOTIDE SEQUENCE</scope>
    <source>
        <strain evidence="2">M17dextr</strain>
    </source>
</reference>
<proteinExistence type="predicted"/>
<feature type="transmembrane region" description="Helical" evidence="1">
    <location>
        <begin position="380"/>
        <end position="399"/>
    </location>
</feature>
<organism evidence="2 3">
    <name type="scientific">Anaerobaca lacustris</name>
    <dbReference type="NCBI Taxonomy" id="3044600"/>
    <lineage>
        <taxon>Bacteria</taxon>
        <taxon>Pseudomonadati</taxon>
        <taxon>Planctomycetota</taxon>
        <taxon>Phycisphaerae</taxon>
        <taxon>Sedimentisphaerales</taxon>
        <taxon>Anaerobacaceae</taxon>
        <taxon>Anaerobaca</taxon>
    </lineage>
</organism>
<dbReference type="NCBIfam" id="TIGR00791">
    <property type="entry name" value="gntP"/>
    <property type="match status" value="1"/>
</dbReference>
<dbReference type="AlphaFoldDB" id="A0AAW6TX37"/>
<feature type="transmembrane region" description="Helical" evidence="1">
    <location>
        <begin position="27"/>
        <end position="47"/>
    </location>
</feature>
<dbReference type="PANTHER" id="PTHR30354:SF11">
    <property type="entry name" value="PERMEASE"/>
    <property type="match status" value="1"/>
</dbReference>
<evidence type="ECO:0000313" key="2">
    <source>
        <dbReference type="EMBL" id="MDI6448008.1"/>
    </source>
</evidence>
<evidence type="ECO:0000313" key="3">
    <source>
        <dbReference type="Proteomes" id="UP001431776"/>
    </source>
</evidence>
<comment type="caution">
    <text evidence="2">The sequence shown here is derived from an EMBL/GenBank/DDBJ whole genome shotgun (WGS) entry which is preliminary data.</text>
</comment>
<dbReference type="GO" id="GO:0015128">
    <property type="term" value="F:gluconate transmembrane transporter activity"/>
    <property type="evidence" value="ECO:0007669"/>
    <property type="project" value="InterPro"/>
</dbReference>
<evidence type="ECO:0000256" key="1">
    <source>
        <dbReference type="SAM" id="Phobius"/>
    </source>
</evidence>
<dbReference type="PANTHER" id="PTHR30354">
    <property type="entry name" value="GNT FAMILY GLUCONATE TRANSPORTER"/>
    <property type="match status" value="1"/>
</dbReference>
<dbReference type="Proteomes" id="UP001431776">
    <property type="component" value="Unassembled WGS sequence"/>
</dbReference>
<protein>
    <submittedName>
        <fullName evidence="2">GntP family permease</fullName>
    </submittedName>
</protein>
<dbReference type="Pfam" id="PF02447">
    <property type="entry name" value="GntP_permease"/>
    <property type="match status" value="1"/>
</dbReference>
<feature type="transmembrane region" description="Helical" evidence="1">
    <location>
        <begin position="104"/>
        <end position="123"/>
    </location>
</feature>
<name>A0AAW6TX37_9BACT</name>
<keyword evidence="3" id="KW-1185">Reference proteome</keyword>